<evidence type="ECO:0000256" key="1">
    <source>
        <dbReference type="SAM" id="MobiDB-lite"/>
    </source>
</evidence>
<comment type="caution">
    <text evidence="2">The sequence shown here is derived from an EMBL/GenBank/DDBJ whole genome shotgun (WGS) entry which is preliminary data.</text>
</comment>
<dbReference type="Proteomes" id="UP001501161">
    <property type="component" value="Unassembled WGS sequence"/>
</dbReference>
<gene>
    <name evidence="2" type="ORF">GCM10009726_33930</name>
</gene>
<feature type="region of interest" description="Disordered" evidence="1">
    <location>
        <begin position="1"/>
        <end position="77"/>
    </location>
</feature>
<protein>
    <submittedName>
        <fullName evidence="2">Uncharacterized protein</fullName>
    </submittedName>
</protein>
<sequence>MIRGRWHTPRAAEPCGDPVPGSWPTEGQVCADKRDPRVAKRPLGRSDAVDDAVPGAGRSERCRAGPRSGRRRTFWPTGLDGCRSAPGVLVEGLSLALGADAAAVTPFARQRCPSKWAASRGPV</sequence>
<proteinExistence type="predicted"/>
<name>A0ABN2XR29_9ACTN</name>
<reference evidence="2 3" key="1">
    <citation type="journal article" date="2019" name="Int. J. Syst. Evol. Microbiol.">
        <title>The Global Catalogue of Microorganisms (GCM) 10K type strain sequencing project: providing services to taxonomists for standard genome sequencing and annotation.</title>
        <authorList>
            <consortium name="The Broad Institute Genomics Platform"/>
            <consortium name="The Broad Institute Genome Sequencing Center for Infectious Disease"/>
            <person name="Wu L."/>
            <person name="Ma J."/>
        </authorList>
    </citation>
    <scope>NUCLEOTIDE SEQUENCE [LARGE SCALE GENOMIC DNA]</scope>
    <source>
        <strain evidence="2 3">JCM 13813</strain>
    </source>
</reference>
<accession>A0ABN2XR29</accession>
<dbReference type="EMBL" id="BAAAMQ010000017">
    <property type="protein sequence ID" value="GAA2115263.1"/>
    <property type="molecule type" value="Genomic_DNA"/>
</dbReference>
<evidence type="ECO:0000313" key="2">
    <source>
        <dbReference type="EMBL" id="GAA2115263.1"/>
    </source>
</evidence>
<keyword evidence="3" id="KW-1185">Reference proteome</keyword>
<organism evidence="2 3">
    <name type="scientific">Nocardioides furvisabuli</name>
    <dbReference type="NCBI Taxonomy" id="375542"/>
    <lineage>
        <taxon>Bacteria</taxon>
        <taxon>Bacillati</taxon>
        <taxon>Actinomycetota</taxon>
        <taxon>Actinomycetes</taxon>
        <taxon>Propionibacteriales</taxon>
        <taxon>Nocardioidaceae</taxon>
        <taxon>Nocardioides</taxon>
    </lineage>
</organism>
<evidence type="ECO:0000313" key="3">
    <source>
        <dbReference type="Proteomes" id="UP001501161"/>
    </source>
</evidence>